<sequence>MLSNELVDSGEVEHCWLAGPFPVLQPCCDYLFHFAYHFASNVHAVVKSNAEQRRIKQRYPFVQTHLTKTTSSLSAVVESEVDGARASQFFVVSKDTDWVLAKELDMTPLPIEKVLVNSDQLQTAAFHSSSKLNHLLTQEPVERRQYLHAKHNKVAIMGPESAGKSTLALALAQQLRFPLVNEYARLWLSYQDDVGCYEDIALIAKVQQAIEQTVAAQAKLVLFDTGLMTTQIWSQVLFRKVPEWLEKQVQQHHYDLVLLVAPDLPWQFDPQRCQPEQEAREHFFLQCEALLKQLGIVYQVISGIDRLEQAKQALVTKFSCVSC</sequence>
<gene>
    <name evidence="2" type="ORF">ORQ98_01240</name>
</gene>
<dbReference type="RefSeq" id="WP_274686951.1">
    <property type="nucleotide sequence ID" value="NZ_JAPMOU010000001.1"/>
</dbReference>
<proteinExistence type="predicted"/>
<protein>
    <submittedName>
        <fullName evidence="2">AAA family ATPase</fullName>
    </submittedName>
</protein>
<dbReference type="PANTHER" id="PTHR37512">
    <property type="entry name" value="TRIFUNCTIONAL NAD BIOSYNTHESIS/REGULATOR PROTEIN NADR"/>
    <property type="match status" value="1"/>
</dbReference>
<feature type="domain" description="NadR/Ttd14 AAA" evidence="1">
    <location>
        <begin position="153"/>
        <end position="302"/>
    </location>
</feature>
<comment type="caution">
    <text evidence="2">The sequence shown here is derived from an EMBL/GenBank/DDBJ whole genome shotgun (WGS) entry which is preliminary data.</text>
</comment>
<evidence type="ECO:0000259" key="1">
    <source>
        <dbReference type="Pfam" id="PF13521"/>
    </source>
</evidence>
<dbReference type="Proteomes" id="UP001528823">
    <property type="component" value="Unassembled WGS sequence"/>
</dbReference>
<keyword evidence="3" id="KW-1185">Reference proteome</keyword>
<dbReference type="PANTHER" id="PTHR37512:SF1">
    <property type="entry name" value="NADR_TTD14 AAA DOMAIN-CONTAINING PROTEIN"/>
    <property type="match status" value="1"/>
</dbReference>
<name>A0ABT5U2I3_9GAMM</name>
<reference evidence="2 3" key="1">
    <citation type="submission" date="2022-11" db="EMBL/GenBank/DDBJ databases">
        <title>Spartinivicinus poritis sp. nov., isolated from scleractinian coral Porites lutea.</title>
        <authorList>
            <person name="Zhang G."/>
            <person name="Cai L."/>
            <person name="Wei Q."/>
        </authorList>
    </citation>
    <scope>NUCLEOTIDE SEQUENCE [LARGE SCALE GENOMIC DNA]</scope>
    <source>
        <strain evidence="2 3">A2-2</strain>
    </source>
</reference>
<dbReference type="Pfam" id="PF13521">
    <property type="entry name" value="AAA_28"/>
    <property type="match status" value="1"/>
</dbReference>
<dbReference type="SUPFAM" id="SSF52540">
    <property type="entry name" value="P-loop containing nucleoside triphosphate hydrolases"/>
    <property type="match status" value="1"/>
</dbReference>
<dbReference type="Gene3D" id="3.40.50.300">
    <property type="entry name" value="P-loop containing nucleotide triphosphate hydrolases"/>
    <property type="match status" value="1"/>
</dbReference>
<evidence type="ECO:0000313" key="2">
    <source>
        <dbReference type="EMBL" id="MDE1460580.1"/>
    </source>
</evidence>
<dbReference type="CDD" id="cd02019">
    <property type="entry name" value="NK"/>
    <property type="match status" value="1"/>
</dbReference>
<dbReference type="InterPro" id="IPR052735">
    <property type="entry name" value="NAD_biosynth-regulator"/>
</dbReference>
<dbReference type="InterPro" id="IPR038727">
    <property type="entry name" value="NadR/Ttd14_AAA_dom"/>
</dbReference>
<accession>A0ABT5U2I3</accession>
<dbReference type="EMBL" id="JAPMOU010000001">
    <property type="protein sequence ID" value="MDE1460580.1"/>
    <property type="molecule type" value="Genomic_DNA"/>
</dbReference>
<organism evidence="2 3">
    <name type="scientific">Spartinivicinus poritis</name>
    <dbReference type="NCBI Taxonomy" id="2994640"/>
    <lineage>
        <taxon>Bacteria</taxon>
        <taxon>Pseudomonadati</taxon>
        <taxon>Pseudomonadota</taxon>
        <taxon>Gammaproteobacteria</taxon>
        <taxon>Oceanospirillales</taxon>
        <taxon>Zooshikellaceae</taxon>
        <taxon>Spartinivicinus</taxon>
    </lineage>
</organism>
<evidence type="ECO:0000313" key="3">
    <source>
        <dbReference type="Proteomes" id="UP001528823"/>
    </source>
</evidence>
<dbReference type="InterPro" id="IPR027417">
    <property type="entry name" value="P-loop_NTPase"/>
</dbReference>